<accession>A0A4S4MZ81</accession>
<feature type="region of interest" description="Disordered" evidence="6">
    <location>
        <begin position="90"/>
        <end position="111"/>
    </location>
</feature>
<comment type="subcellular location">
    <subcellularLocation>
        <location evidence="1">Nucleus</location>
    </subcellularLocation>
</comment>
<dbReference type="Gene3D" id="4.10.240.10">
    <property type="entry name" value="Zn(2)-C6 fungal-type DNA-binding domain"/>
    <property type="match status" value="1"/>
</dbReference>
<dbReference type="GO" id="GO:0005634">
    <property type="term" value="C:nucleus"/>
    <property type="evidence" value="ECO:0007669"/>
    <property type="project" value="UniProtKB-SubCell"/>
</dbReference>
<dbReference type="SMART" id="SM00066">
    <property type="entry name" value="GAL4"/>
    <property type="match status" value="1"/>
</dbReference>
<dbReference type="SUPFAM" id="SSF57701">
    <property type="entry name" value="Zn2/Cys6 DNA-binding domain"/>
    <property type="match status" value="1"/>
</dbReference>
<dbReference type="AlphaFoldDB" id="A0A4S4MZ81"/>
<feature type="compositionally biased region" description="Low complexity" evidence="6">
    <location>
        <begin position="256"/>
        <end position="275"/>
    </location>
</feature>
<dbReference type="EMBL" id="SGPM01000161">
    <property type="protein sequence ID" value="THH28720.1"/>
    <property type="molecule type" value="Genomic_DNA"/>
</dbReference>
<evidence type="ECO:0000256" key="6">
    <source>
        <dbReference type="SAM" id="MobiDB-lite"/>
    </source>
</evidence>
<sequence>MTTYQLSFDDAGHHIHRPYHPRDLDLGISIGRRSPISYEPLDIYLPASLGRHSFSHMPPPQFQFSDFIHEDPHGFTNPWSQQPVVYNSQGIPHPLAHHPEHPPLQEPVPIRHSSPQILYPVANRVEEPDAPRAQFLDENAGSNSNMLYFPSAPSMFAPSGGPWTVPQQQDQPAPEPQPSWTMSGSLDPNTGIFQRAPEHPRVRTAQACEKCRARKAKCSGEHPACQRCRTRGLSCEYAPERKMRGPNKVKRKSGIAVSNAASRRASVASSSAGSGSEDGMSNPSKPSLTVMSKKSSVDSIASDVPSPTDSTSGQQQISQKSVASKRLQRLRPPALDLKRTSMFELQTEFLNHVNAQPRSADPPADDDSMFSRRSSLPSYLLDNYTRTPPPNGFLAELTQRPYSTQPYTFGNPSDSVFNIEDRFAAHQSLSTPITPITTNAPDLSFRHSGLAQFILPQFSPSAVDPHEAYMAAVESHYGVGPTDIDSGMAWPESIIDLDPTPTAGPNGQEKNLAQVESRMLAMEA</sequence>
<dbReference type="GO" id="GO:0008270">
    <property type="term" value="F:zinc ion binding"/>
    <property type="evidence" value="ECO:0007669"/>
    <property type="project" value="InterPro"/>
</dbReference>
<gene>
    <name evidence="8" type="ORF">EUX98_g5468</name>
</gene>
<keyword evidence="2" id="KW-0805">Transcription regulation</keyword>
<feature type="region of interest" description="Disordered" evidence="6">
    <location>
        <begin position="243"/>
        <end position="335"/>
    </location>
</feature>
<evidence type="ECO:0000313" key="8">
    <source>
        <dbReference type="EMBL" id="THH28720.1"/>
    </source>
</evidence>
<dbReference type="PANTHER" id="PTHR47540">
    <property type="entry name" value="THIAMINE REPRESSIBLE GENES REGULATORY PROTEIN THI5"/>
    <property type="match status" value="1"/>
</dbReference>
<evidence type="ECO:0000256" key="2">
    <source>
        <dbReference type="ARBA" id="ARBA00023015"/>
    </source>
</evidence>
<reference evidence="8 9" key="1">
    <citation type="submission" date="2019-02" db="EMBL/GenBank/DDBJ databases">
        <title>Genome sequencing of the rare red list fungi Antrodiella citrinella (Flaviporus citrinellus).</title>
        <authorList>
            <person name="Buettner E."/>
            <person name="Kellner H."/>
        </authorList>
    </citation>
    <scope>NUCLEOTIDE SEQUENCE [LARGE SCALE GENOMIC DNA]</scope>
    <source>
        <strain evidence="8 9">DSM 108506</strain>
    </source>
</reference>
<keyword evidence="9" id="KW-1185">Reference proteome</keyword>
<dbReference type="PANTHER" id="PTHR47540:SF6">
    <property type="entry name" value="ZN(II)2CYS6 TRANSCRIPTION FACTOR (EUROFUNG)"/>
    <property type="match status" value="1"/>
</dbReference>
<evidence type="ECO:0000256" key="1">
    <source>
        <dbReference type="ARBA" id="ARBA00004123"/>
    </source>
</evidence>
<keyword evidence="3" id="KW-0238">DNA-binding</keyword>
<dbReference type="GO" id="GO:0043565">
    <property type="term" value="F:sequence-specific DNA binding"/>
    <property type="evidence" value="ECO:0007669"/>
    <property type="project" value="TreeGrafter"/>
</dbReference>
<evidence type="ECO:0000256" key="5">
    <source>
        <dbReference type="ARBA" id="ARBA00023242"/>
    </source>
</evidence>
<dbReference type="GO" id="GO:0045944">
    <property type="term" value="P:positive regulation of transcription by RNA polymerase II"/>
    <property type="evidence" value="ECO:0007669"/>
    <property type="project" value="TreeGrafter"/>
</dbReference>
<keyword evidence="5" id="KW-0539">Nucleus</keyword>
<dbReference type="InterPro" id="IPR001138">
    <property type="entry name" value="Zn2Cys6_DnaBD"/>
</dbReference>
<protein>
    <recommendedName>
        <fullName evidence="7">Zn(2)-C6 fungal-type domain-containing protein</fullName>
    </recommendedName>
</protein>
<feature type="compositionally biased region" description="Basic residues" evidence="6">
    <location>
        <begin position="244"/>
        <end position="253"/>
    </location>
</feature>
<feature type="domain" description="Zn(2)-C6 fungal-type" evidence="7">
    <location>
        <begin position="207"/>
        <end position="237"/>
    </location>
</feature>
<organism evidence="8 9">
    <name type="scientific">Antrodiella citrinella</name>
    <dbReference type="NCBI Taxonomy" id="2447956"/>
    <lineage>
        <taxon>Eukaryota</taxon>
        <taxon>Fungi</taxon>
        <taxon>Dikarya</taxon>
        <taxon>Basidiomycota</taxon>
        <taxon>Agaricomycotina</taxon>
        <taxon>Agaricomycetes</taxon>
        <taxon>Polyporales</taxon>
        <taxon>Steccherinaceae</taxon>
        <taxon>Antrodiella</taxon>
    </lineage>
</organism>
<dbReference type="PROSITE" id="PS50048">
    <property type="entry name" value="ZN2_CY6_FUNGAL_2"/>
    <property type="match status" value="1"/>
</dbReference>
<name>A0A4S4MZ81_9APHY</name>
<dbReference type="CDD" id="cd00067">
    <property type="entry name" value="GAL4"/>
    <property type="match status" value="1"/>
</dbReference>
<dbReference type="PROSITE" id="PS00463">
    <property type="entry name" value="ZN2_CY6_FUNGAL_1"/>
    <property type="match status" value="1"/>
</dbReference>
<comment type="caution">
    <text evidence="8">The sequence shown here is derived from an EMBL/GenBank/DDBJ whole genome shotgun (WGS) entry which is preliminary data.</text>
</comment>
<feature type="compositionally biased region" description="Polar residues" evidence="6">
    <location>
        <begin position="279"/>
        <end position="322"/>
    </location>
</feature>
<feature type="region of interest" description="Disordered" evidence="6">
    <location>
        <begin position="158"/>
        <end position="181"/>
    </location>
</feature>
<keyword evidence="4" id="KW-0804">Transcription</keyword>
<dbReference type="InterPro" id="IPR036864">
    <property type="entry name" value="Zn2-C6_fun-type_DNA-bd_sf"/>
</dbReference>
<dbReference type="Proteomes" id="UP000308730">
    <property type="component" value="Unassembled WGS sequence"/>
</dbReference>
<evidence type="ECO:0000256" key="4">
    <source>
        <dbReference type="ARBA" id="ARBA00023163"/>
    </source>
</evidence>
<dbReference type="OrthoDB" id="2399539at2759"/>
<dbReference type="InterPro" id="IPR051711">
    <property type="entry name" value="Stress_Response_Reg"/>
</dbReference>
<evidence type="ECO:0000313" key="9">
    <source>
        <dbReference type="Proteomes" id="UP000308730"/>
    </source>
</evidence>
<dbReference type="Pfam" id="PF00172">
    <property type="entry name" value="Zn_clus"/>
    <property type="match status" value="1"/>
</dbReference>
<proteinExistence type="predicted"/>
<evidence type="ECO:0000259" key="7">
    <source>
        <dbReference type="PROSITE" id="PS50048"/>
    </source>
</evidence>
<evidence type="ECO:0000256" key="3">
    <source>
        <dbReference type="ARBA" id="ARBA00023125"/>
    </source>
</evidence>
<dbReference type="GO" id="GO:0000981">
    <property type="term" value="F:DNA-binding transcription factor activity, RNA polymerase II-specific"/>
    <property type="evidence" value="ECO:0007669"/>
    <property type="project" value="InterPro"/>
</dbReference>